<dbReference type="Pfam" id="PF01544">
    <property type="entry name" value="CorA"/>
    <property type="match status" value="1"/>
</dbReference>
<evidence type="ECO:0000256" key="5">
    <source>
        <dbReference type="ARBA" id="ARBA00022692"/>
    </source>
</evidence>
<evidence type="ECO:0000256" key="6">
    <source>
        <dbReference type="ARBA" id="ARBA00022989"/>
    </source>
</evidence>
<reference evidence="9 10" key="1">
    <citation type="submission" date="2024-09" db="EMBL/GenBank/DDBJ databases">
        <authorList>
            <person name="Sun Q."/>
            <person name="Mori K."/>
        </authorList>
    </citation>
    <scope>NUCLEOTIDE SEQUENCE [LARGE SCALE GENOMIC DNA]</scope>
    <source>
        <strain evidence="9 10">ATCC 51285</strain>
    </source>
</reference>
<dbReference type="Gene3D" id="3.30.460.20">
    <property type="entry name" value="CorA soluble domain-like"/>
    <property type="match status" value="1"/>
</dbReference>
<dbReference type="InterPro" id="IPR045861">
    <property type="entry name" value="CorA_cytoplasmic_dom"/>
</dbReference>
<comment type="similarity">
    <text evidence="2">Belongs to the CorA metal ion transporter (MIT) (TC 1.A.35) family.</text>
</comment>
<keyword evidence="7 8" id="KW-0472">Membrane</keyword>
<comment type="subcellular location">
    <subcellularLocation>
        <location evidence="1">Cell membrane</location>
        <topology evidence="1">Multi-pass membrane protein</topology>
    </subcellularLocation>
</comment>
<feature type="transmembrane region" description="Helical" evidence="8">
    <location>
        <begin position="292"/>
        <end position="312"/>
    </location>
</feature>
<evidence type="ECO:0000256" key="3">
    <source>
        <dbReference type="ARBA" id="ARBA00022448"/>
    </source>
</evidence>
<evidence type="ECO:0000256" key="4">
    <source>
        <dbReference type="ARBA" id="ARBA00022475"/>
    </source>
</evidence>
<keyword evidence="4" id="KW-1003">Cell membrane</keyword>
<comment type="caution">
    <text evidence="9">The sequence shown here is derived from an EMBL/GenBank/DDBJ whole genome shotgun (WGS) entry which is preliminary data.</text>
</comment>
<evidence type="ECO:0000256" key="1">
    <source>
        <dbReference type="ARBA" id="ARBA00004651"/>
    </source>
</evidence>
<feature type="transmembrane region" description="Helical" evidence="8">
    <location>
        <begin position="260"/>
        <end position="280"/>
    </location>
</feature>
<dbReference type="Proteomes" id="UP001589628">
    <property type="component" value="Unassembled WGS sequence"/>
</dbReference>
<proteinExistence type="inferred from homology"/>
<accession>A0ABV5ZEZ5</accession>
<dbReference type="InterPro" id="IPR002523">
    <property type="entry name" value="MgTranspt_CorA/ZnTranspt_ZntB"/>
</dbReference>
<dbReference type="CDD" id="cd12822">
    <property type="entry name" value="TmCorA-like"/>
    <property type="match status" value="1"/>
</dbReference>
<name>A0ABV5ZEZ5_9GAMM</name>
<dbReference type="SUPFAM" id="SSF143865">
    <property type="entry name" value="CorA soluble domain-like"/>
    <property type="match status" value="1"/>
</dbReference>
<sequence>MFRVCHYQPGKEQSLSFSEQLPGQWPPPADQQVWIDVGLADQDERQLLLQLGIDPLVVEDIQHPRKPPKLEYHADYTFVLLRGLDAQTDSRTLKTIQIAFLMGDNWLITCHRGRSRSVEETWQQLQGYQQPLQALQQARAVMQRIQDRYVPMLMELESRLGEVEEDLAEHADDRLLTELTGYKTRLRRLKRTFTYHERIFSQWREDVEEELGQTERSLLRLYETAERLHSLASLYYDWVGDLSEGYLSLSSHRLNNIMKVLTVITAIFVPLSFLAGLYGMNFDNIPELHHPYGYFILLGVMVAVVTCQLWWFRRSRWL</sequence>
<keyword evidence="10" id="KW-1185">Reference proteome</keyword>
<evidence type="ECO:0000256" key="8">
    <source>
        <dbReference type="SAM" id="Phobius"/>
    </source>
</evidence>
<evidence type="ECO:0000313" key="10">
    <source>
        <dbReference type="Proteomes" id="UP001589628"/>
    </source>
</evidence>
<dbReference type="SUPFAM" id="SSF144083">
    <property type="entry name" value="Magnesium transport protein CorA, transmembrane region"/>
    <property type="match status" value="1"/>
</dbReference>
<dbReference type="Gene3D" id="1.20.58.340">
    <property type="entry name" value="Magnesium transport protein CorA, transmembrane region"/>
    <property type="match status" value="2"/>
</dbReference>
<evidence type="ECO:0000256" key="7">
    <source>
        <dbReference type="ARBA" id="ARBA00023136"/>
    </source>
</evidence>
<dbReference type="PANTHER" id="PTHR46494:SF1">
    <property type="entry name" value="CORA FAMILY METAL ION TRANSPORTER (EUROFUNG)"/>
    <property type="match status" value="1"/>
</dbReference>
<evidence type="ECO:0000256" key="2">
    <source>
        <dbReference type="ARBA" id="ARBA00009765"/>
    </source>
</evidence>
<protein>
    <submittedName>
        <fullName evidence="9">Magnesium transporter CorA family protein</fullName>
    </submittedName>
</protein>
<gene>
    <name evidence="9" type="ORF">ACFFLH_15615</name>
</gene>
<keyword evidence="3" id="KW-0813">Transport</keyword>
<dbReference type="RefSeq" id="WP_027312554.1">
    <property type="nucleotide sequence ID" value="NZ_JAUESS010000012.1"/>
</dbReference>
<evidence type="ECO:0000313" key="9">
    <source>
        <dbReference type="EMBL" id="MFB9887842.1"/>
    </source>
</evidence>
<keyword evidence="5 8" id="KW-0812">Transmembrane</keyword>
<keyword evidence="6 8" id="KW-1133">Transmembrane helix</keyword>
<dbReference type="EMBL" id="JBHLZN010000006">
    <property type="protein sequence ID" value="MFB9887842.1"/>
    <property type="molecule type" value="Genomic_DNA"/>
</dbReference>
<organism evidence="9 10">
    <name type="scientific">Balneatrix alpica</name>
    <dbReference type="NCBI Taxonomy" id="75684"/>
    <lineage>
        <taxon>Bacteria</taxon>
        <taxon>Pseudomonadati</taxon>
        <taxon>Pseudomonadota</taxon>
        <taxon>Gammaproteobacteria</taxon>
        <taxon>Oceanospirillales</taxon>
        <taxon>Balneatrichaceae</taxon>
        <taxon>Balneatrix</taxon>
    </lineage>
</organism>
<dbReference type="InterPro" id="IPR045863">
    <property type="entry name" value="CorA_TM1_TM2"/>
</dbReference>
<dbReference type="PANTHER" id="PTHR46494">
    <property type="entry name" value="CORA FAMILY METAL ION TRANSPORTER (EUROFUNG)"/>
    <property type="match status" value="1"/>
</dbReference>